<dbReference type="InterPro" id="IPR020846">
    <property type="entry name" value="MFS_dom"/>
</dbReference>
<dbReference type="SUPFAM" id="SSF103473">
    <property type="entry name" value="MFS general substrate transporter"/>
    <property type="match status" value="1"/>
</dbReference>
<keyword evidence="2 5" id="KW-0812">Transmembrane</keyword>
<evidence type="ECO:0000313" key="7">
    <source>
        <dbReference type="EMBL" id="KAE8350826.1"/>
    </source>
</evidence>
<name>A0A5N6Z1K1_9EURO</name>
<dbReference type="AlphaFoldDB" id="A0A5N6Z1K1"/>
<dbReference type="EMBL" id="ML739201">
    <property type="protein sequence ID" value="KAE8350826.1"/>
    <property type="molecule type" value="Genomic_DNA"/>
</dbReference>
<feature type="domain" description="Major facilitator superfamily (MFS) profile" evidence="6">
    <location>
        <begin position="1"/>
        <end position="84"/>
    </location>
</feature>
<accession>A0A5N6Z1K1</accession>
<evidence type="ECO:0000256" key="1">
    <source>
        <dbReference type="ARBA" id="ARBA00004141"/>
    </source>
</evidence>
<evidence type="ECO:0000256" key="3">
    <source>
        <dbReference type="ARBA" id="ARBA00022989"/>
    </source>
</evidence>
<sequence length="84" mass="8892">MLALFSFKDDFGLPAEPGGSSDSQNVEVSSTMVSLLTTGCYFGAIFAAFLDDYLGRRSSLIVLTVVLLIGVVLQVGASHPFSMI</sequence>
<proteinExistence type="predicted"/>
<reference evidence="8" key="1">
    <citation type="submission" date="2019-04" db="EMBL/GenBank/DDBJ databases">
        <title>Friends and foes A comparative genomics studyof 23 Aspergillus species from section Flavi.</title>
        <authorList>
            <consortium name="DOE Joint Genome Institute"/>
            <person name="Kjaerbolling I."/>
            <person name="Vesth T."/>
            <person name="Frisvad J.C."/>
            <person name="Nybo J.L."/>
            <person name="Theobald S."/>
            <person name="Kildgaard S."/>
            <person name="Isbrandt T."/>
            <person name="Kuo A."/>
            <person name="Sato A."/>
            <person name="Lyhne E.K."/>
            <person name="Kogle M.E."/>
            <person name="Wiebenga A."/>
            <person name="Kun R.S."/>
            <person name="Lubbers R.J."/>
            <person name="Makela M.R."/>
            <person name="Barry K."/>
            <person name="Chovatia M."/>
            <person name="Clum A."/>
            <person name="Daum C."/>
            <person name="Haridas S."/>
            <person name="He G."/>
            <person name="LaButti K."/>
            <person name="Lipzen A."/>
            <person name="Mondo S."/>
            <person name="Riley R."/>
            <person name="Salamov A."/>
            <person name="Simmons B.A."/>
            <person name="Magnuson J.K."/>
            <person name="Henrissat B."/>
            <person name="Mortensen U.H."/>
            <person name="Larsen T.O."/>
            <person name="Devries R.P."/>
            <person name="Grigoriev I.V."/>
            <person name="Machida M."/>
            <person name="Baker S.E."/>
            <person name="Andersen M.R."/>
        </authorList>
    </citation>
    <scope>NUCLEOTIDE SEQUENCE [LARGE SCALE GENOMIC DNA]</scope>
    <source>
        <strain evidence="8">CBS 553.77</strain>
    </source>
</reference>
<evidence type="ECO:0000259" key="6">
    <source>
        <dbReference type="PROSITE" id="PS50850"/>
    </source>
</evidence>
<keyword evidence="4 5" id="KW-0472">Membrane</keyword>
<feature type="transmembrane region" description="Helical" evidence="5">
    <location>
        <begin position="59"/>
        <end position="77"/>
    </location>
</feature>
<dbReference type="InterPro" id="IPR005828">
    <property type="entry name" value="MFS_sugar_transport-like"/>
</dbReference>
<dbReference type="GO" id="GO:0022857">
    <property type="term" value="F:transmembrane transporter activity"/>
    <property type="evidence" value="ECO:0007669"/>
    <property type="project" value="InterPro"/>
</dbReference>
<dbReference type="OrthoDB" id="508119at2759"/>
<dbReference type="InterPro" id="IPR036259">
    <property type="entry name" value="MFS_trans_sf"/>
</dbReference>
<keyword evidence="3 5" id="KW-1133">Transmembrane helix</keyword>
<evidence type="ECO:0000256" key="4">
    <source>
        <dbReference type="ARBA" id="ARBA00023136"/>
    </source>
</evidence>
<gene>
    <name evidence="7" type="ORF">BDV28DRAFT_138350</name>
</gene>
<evidence type="ECO:0000256" key="2">
    <source>
        <dbReference type="ARBA" id="ARBA00022692"/>
    </source>
</evidence>
<dbReference type="PROSITE" id="PS50850">
    <property type="entry name" value="MFS"/>
    <property type="match status" value="1"/>
</dbReference>
<dbReference type="Pfam" id="PF00083">
    <property type="entry name" value="Sugar_tr"/>
    <property type="match status" value="1"/>
</dbReference>
<keyword evidence="8" id="KW-1185">Reference proteome</keyword>
<dbReference type="Gene3D" id="1.20.1250.20">
    <property type="entry name" value="MFS general substrate transporter like domains"/>
    <property type="match status" value="1"/>
</dbReference>
<evidence type="ECO:0000256" key="5">
    <source>
        <dbReference type="SAM" id="Phobius"/>
    </source>
</evidence>
<organism evidence="7 8">
    <name type="scientific">Aspergillus coremiiformis</name>
    <dbReference type="NCBI Taxonomy" id="138285"/>
    <lineage>
        <taxon>Eukaryota</taxon>
        <taxon>Fungi</taxon>
        <taxon>Dikarya</taxon>
        <taxon>Ascomycota</taxon>
        <taxon>Pezizomycotina</taxon>
        <taxon>Eurotiomycetes</taxon>
        <taxon>Eurotiomycetidae</taxon>
        <taxon>Eurotiales</taxon>
        <taxon>Aspergillaceae</taxon>
        <taxon>Aspergillus</taxon>
        <taxon>Aspergillus subgen. Circumdati</taxon>
    </lineage>
</organism>
<feature type="transmembrane region" description="Helical" evidence="5">
    <location>
        <begin position="31"/>
        <end position="50"/>
    </location>
</feature>
<comment type="subcellular location">
    <subcellularLocation>
        <location evidence="1">Membrane</location>
        <topology evidence="1">Multi-pass membrane protein</topology>
    </subcellularLocation>
</comment>
<dbReference type="GO" id="GO:0016020">
    <property type="term" value="C:membrane"/>
    <property type="evidence" value="ECO:0007669"/>
    <property type="project" value="UniProtKB-SubCell"/>
</dbReference>
<evidence type="ECO:0000313" key="8">
    <source>
        <dbReference type="Proteomes" id="UP000327118"/>
    </source>
</evidence>
<dbReference type="Proteomes" id="UP000327118">
    <property type="component" value="Unassembled WGS sequence"/>
</dbReference>
<protein>
    <recommendedName>
        <fullName evidence="6">Major facilitator superfamily (MFS) profile domain-containing protein</fullName>
    </recommendedName>
</protein>